<dbReference type="PANTHER" id="PTHR21310">
    <property type="entry name" value="AMINOGLYCOSIDE PHOSPHOTRANSFERASE-RELATED-RELATED"/>
    <property type="match status" value="1"/>
</dbReference>
<proteinExistence type="predicted"/>
<evidence type="ECO:0000259" key="1">
    <source>
        <dbReference type="Pfam" id="PF01636"/>
    </source>
</evidence>
<feature type="domain" description="Aminoglycoside phosphotransferase" evidence="1">
    <location>
        <begin position="145"/>
        <end position="354"/>
    </location>
</feature>
<dbReference type="InterPro" id="IPR051678">
    <property type="entry name" value="AGP_Transferase"/>
</dbReference>
<dbReference type="InterPro" id="IPR002575">
    <property type="entry name" value="Aminoglycoside_PTrfase"/>
</dbReference>
<comment type="caution">
    <text evidence="2">The sequence shown here is derived from an EMBL/GenBank/DDBJ whole genome shotgun (WGS) entry which is preliminary data.</text>
</comment>
<name>A0AA38RIS4_9PEZI</name>
<keyword evidence="3" id="KW-1185">Reference proteome</keyword>
<dbReference type="Gene3D" id="3.90.1200.10">
    <property type="match status" value="1"/>
</dbReference>
<dbReference type="AlphaFoldDB" id="A0AA38RIS4"/>
<dbReference type="InterPro" id="IPR011009">
    <property type="entry name" value="Kinase-like_dom_sf"/>
</dbReference>
<dbReference type="SUPFAM" id="SSF56112">
    <property type="entry name" value="Protein kinase-like (PK-like)"/>
    <property type="match status" value="1"/>
</dbReference>
<organism evidence="2 3">
    <name type="scientific">Pleurostoma richardsiae</name>
    <dbReference type="NCBI Taxonomy" id="41990"/>
    <lineage>
        <taxon>Eukaryota</taxon>
        <taxon>Fungi</taxon>
        <taxon>Dikarya</taxon>
        <taxon>Ascomycota</taxon>
        <taxon>Pezizomycotina</taxon>
        <taxon>Sordariomycetes</taxon>
        <taxon>Sordariomycetidae</taxon>
        <taxon>Calosphaeriales</taxon>
        <taxon>Pleurostomataceae</taxon>
        <taxon>Pleurostoma</taxon>
    </lineage>
</organism>
<protein>
    <submittedName>
        <fullName evidence="2">APH-domain-containing protein</fullName>
    </submittedName>
</protein>
<dbReference type="Pfam" id="PF01636">
    <property type="entry name" value="APH"/>
    <property type="match status" value="1"/>
</dbReference>
<dbReference type="CDD" id="cd05120">
    <property type="entry name" value="APH_ChoK_like"/>
    <property type="match status" value="1"/>
</dbReference>
<evidence type="ECO:0000313" key="3">
    <source>
        <dbReference type="Proteomes" id="UP001174694"/>
    </source>
</evidence>
<reference evidence="2" key="1">
    <citation type="submission" date="2022-07" db="EMBL/GenBank/DDBJ databases">
        <title>Fungi with potential for degradation of polypropylene.</title>
        <authorList>
            <person name="Gostincar C."/>
        </authorList>
    </citation>
    <scope>NUCLEOTIDE SEQUENCE</scope>
    <source>
        <strain evidence="2">EXF-13308</strain>
    </source>
</reference>
<dbReference type="Proteomes" id="UP001174694">
    <property type="component" value="Unassembled WGS sequence"/>
</dbReference>
<evidence type="ECO:0000313" key="2">
    <source>
        <dbReference type="EMBL" id="KAJ9133158.1"/>
    </source>
</evidence>
<gene>
    <name evidence="2" type="ORF">NKR23_g10948</name>
</gene>
<dbReference type="PANTHER" id="PTHR21310:SF15">
    <property type="entry name" value="AMINOGLYCOSIDE PHOSPHOTRANSFERASE DOMAIN-CONTAINING PROTEIN"/>
    <property type="match status" value="1"/>
</dbReference>
<dbReference type="EMBL" id="JANBVO010000052">
    <property type="protein sequence ID" value="KAJ9133158.1"/>
    <property type="molecule type" value="Genomic_DNA"/>
</dbReference>
<sequence>MDKVVPRAGKPPQDRVNKANCRTFAAKWNRGVLEELQKALARDPELDLATLLSPSYSAKLQSYKAADYAMNSTRPRRKFPDHDIRSRIDAGDPSEVVYELSPELQDLLQAGGSVSESIVNLVAESEVLYKGVWAAAVMVFRLSKDMVVKFTDENSAVSEYESLAYVQKELPGFPAPRPHGVIRLGTYGLLFTDFVPGLSLEKAWPQMDHDQKRSISGQIDVLFADLRSLPIPADAPLGNVRGRGCRDGRRGVRINSTPIRSTEEFEDWIFAGSKTASTVYTRFLRDLLPETTVKCVFTHGDLRPANIIVEKSVDPEEWRICAIIDWETSGFYPEYWESAKMTNNLTPRDDCDWYNHLPTSISPHRYSSRWLVDRLWDQCMLNS</sequence>
<accession>A0AA38RIS4</accession>